<protein>
    <recommendedName>
        <fullName evidence="3">Glycosyl transferase family 2</fullName>
    </recommendedName>
</protein>
<reference evidence="1 2" key="1">
    <citation type="submission" date="2023-08" db="EMBL/GenBank/DDBJ databases">
        <title>Implementing the SeqCode for naming new Mesorhizobium species isolated from Vachellia karroo root nodules.</title>
        <authorList>
            <person name="Van Lill M."/>
        </authorList>
    </citation>
    <scope>NUCLEOTIDE SEQUENCE [LARGE SCALE GENOMIC DNA]</scope>
    <source>
        <strain evidence="1 2">VK3E</strain>
    </source>
</reference>
<sequence length="263" mass="30027">MSQSFSLVVPTRDGAPHSLIIAEEYRRLGIEIRYFVDSRSSPRYVEDVLRRVESATKLSVRWGVSYVEGILPKIAAVSRAKRIFRLDDDEFPSRALLTWLRDVAAPTNKPVIAVPRRAVAVVDSKAVFAANVPNLAPQDIQFRGFLVGSVRFRKKIHTPGFSFNESDVLYAPSECHIYHFDWVVRSREQRASKLEFYERMEPGAFELLKYQYLYEDFDPALYGFSPLDDSDVSALALRLHDERPAPAEATNGWKRLFGRIAGR</sequence>
<proteinExistence type="predicted"/>
<evidence type="ECO:0000313" key="1">
    <source>
        <dbReference type="EMBL" id="MDX8442125.1"/>
    </source>
</evidence>
<organism evidence="1 2">
    <name type="scientific">Mesorhizobium australafricanum</name>
    <dbReference type="NCBI Taxonomy" id="3072311"/>
    <lineage>
        <taxon>Bacteria</taxon>
        <taxon>Pseudomonadati</taxon>
        <taxon>Pseudomonadota</taxon>
        <taxon>Alphaproteobacteria</taxon>
        <taxon>Hyphomicrobiales</taxon>
        <taxon>Phyllobacteriaceae</taxon>
        <taxon>Mesorhizobium</taxon>
    </lineage>
</organism>
<comment type="caution">
    <text evidence="1">The sequence shown here is derived from an EMBL/GenBank/DDBJ whole genome shotgun (WGS) entry which is preliminary data.</text>
</comment>
<dbReference type="Proteomes" id="UP001272097">
    <property type="component" value="Unassembled WGS sequence"/>
</dbReference>
<dbReference type="EMBL" id="JAVIIS010000033">
    <property type="protein sequence ID" value="MDX8442125.1"/>
    <property type="molecule type" value="Genomic_DNA"/>
</dbReference>
<gene>
    <name evidence="1" type="ORF">RFM51_21290</name>
</gene>
<evidence type="ECO:0008006" key="3">
    <source>
        <dbReference type="Google" id="ProtNLM"/>
    </source>
</evidence>
<keyword evidence="2" id="KW-1185">Reference proteome</keyword>
<accession>A0ABU4X1C1</accession>
<evidence type="ECO:0000313" key="2">
    <source>
        <dbReference type="Proteomes" id="UP001272097"/>
    </source>
</evidence>
<dbReference type="RefSeq" id="WP_320216120.1">
    <property type="nucleotide sequence ID" value="NZ_JAVIIS010000033.1"/>
</dbReference>
<name>A0ABU4X1C1_9HYPH</name>